<evidence type="ECO:0000313" key="4">
    <source>
        <dbReference type="Proteomes" id="UP000791080"/>
    </source>
</evidence>
<dbReference type="InterPro" id="IPR025870">
    <property type="entry name" value="Glyoxalase-like_dom"/>
</dbReference>
<evidence type="ECO:0000259" key="2">
    <source>
        <dbReference type="Pfam" id="PF13468"/>
    </source>
</evidence>
<proteinExistence type="predicted"/>
<gene>
    <name evidence="3" type="ORF">G443_001903</name>
</gene>
<reference evidence="3 4" key="1">
    <citation type="submission" date="2022-06" db="EMBL/GenBank/DDBJ databases">
        <title>Genomic Encyclopedia of Type Strains, Phase I: the one thousand microbial genomes (KMG-I) project.</title>
        <authorList>
            <person name="Kyrpides N."/>
        </authorList>
    </citation>
    <scope>NUCLEOTIDE SEQUENCE [LARGE SCALE GENOMIC DNA]</scope>
    <source>
        <strain evidence="3 4">DSM 43889</strain>
    </source>
</reference>
<dbReference type="Proteomes" id="UP000791080">
    <property type="component" value="Unassembled WGS sequence"/>
</dbReference>
<dbReference type="EMBL" id="AUBJ02000001">
    <property type="protein sequence ID" value="MCP2331633.1"/>
    <property type="molecule type" value="Genomic_DNA"/>
</dbReference>
<dbReference type="Gene3D" id="3.10.180.10">
    <property type="entry name" value="2,3-Dihydroxybiphenyl 1,2-Dioxygenase, domain 1"/>
    <property type="match status" value="1"/>
</dbReference>
<dbReference type="SUPFAM" id="SSF54593">
    <property type="entry name" value="Glyoxalase/Bleomycin resistance protein/Dihydroxybiphenyl dioxygenase"/>
    <property type="match status" value="2"/>
</dbReference>
<dbReference type="PANTHER" id="PTHR40265:SF1">
    <property type="entry name" value="GLYOXALASE-LIKE DOMAIN-CONTAINING PROTEIN"/>
    <property type="match status" value="1"/>
</dbReference>
<keyword evidence="4" id="KW-1185">Reference proteome</keyword>
<dbReference type="RefSeq" id="WP_051313821.1">
    <property type="nucleotide sequence ID" value="NZ_AUBJ02000001.1"/>
</dbReference>
<accession>A0ABT1JHH5</accession>
<dbReference type="PANTHER" id="PTHR40265">
    <property type="entry name" value="BLL2707 PROTEIN"/>
    <property type="match status" value="1"/>
</dbReference>
<dbReference type="Pfam" id="PF13468">
    <property type="entry name" value="Glyoxalase_3"/>
    <property type="match status" value="1"/>
</dbReference>
<feature type="region of interest" description="Disordered" evidence="1">
    <location>
        <begin position="112"/>
        <end position="137"/>
    </location>
</feature>
<evidence type="ECO:0000313" key="3">
    <source>
        <dbReference type="EMBL" id="MCP2331633.1"/>
    </source>
</evidence>
<evidence type="ECO:0000256" key="1">
    <source>
        <dbReference type="SAM" id="MobiDB-lite"/>
    </source>
</evidence>
<organism evidence="3 4">
    <name type="scientific">Actinoalloteichus caeruleus DSM 43889</name>
    <dbReference type="NCBI Taxonomy" id="1120930"/>
    <lineage>
        <taxon>Bacteria</taxon>
        <taxon>Bacillati</taxon>
        <taxon>Actinomycetota</taxon>
        <taxon>Actinomycetes</taxon>
        <taxon>Pseudonocardiales</taxon>
        <taxon>Pseudonocardiaceae</taxon>
        <taxon>Actinoalloteichus</taxon>
        <taxon>Actinoalloteichus cyanogriseus</taxon>
    </lineage>
</organism>
<dbReference type="InterPro" id="IPR029068">
    <property type="entry name" value="Glyas_Bleomycin-R_OHBP_Dase"/>
</dbReference>
<name>A0ABT1JHH5_ACTCY</name>
<sequence length="290" mass="30530">MSGDNATPFALRLPSPLPGPVVLDHLVLAVADLPSATEYLRSLGFDARPGGRHPGHGTENALVVLDGQYLELISVTDPEEASASDLGRSTVRALSRDGGGWVGYALRLPPNTPVDGGSLAAPERAEPHRLSMSRTTPGGERVSWELFFPERVGMDGPYPFLIRWDGASPTSGEPPEHPNVVHGVGELTIGMPGPGSAPARWYADSLPRLTGAPAHTVEDASAHRSVGLASVELTSTDLGRTRRALASAGAAWRAVEADPASPAVLLTLPPALFGEHTRLTIRQPAPSRDR</sequence>
<comment type="caution">
    <text evidence="3">The sequence shown here is derived from an EMBL/GenBank/DDBJ whole genome shotgun (WGS) entry which is preliminary data.</text>
</comment>
<protein>
    <submittedName>
        <fullName evidence="3">Glyoxalase-like domain-containing protein</fullName>
    </submittedName>
</protein>
<feature type="domain" description="Glyoxalase-like" evidence="2">
    <location>
        <begin position="23"/>
        <end position="203"/>
    </location>
</feature>